<sequence length="185" mass="21197">MRILETERLFLRTFQEKDVESLIAINQDQKVMQFFPAVPTREETIAFIDKVISHQEEKNFSLYAAEIKKTGEMIGFVGLFTATFEAHFTPAIEIGWRLSSKHWNQGYATEAAKAVLDYAYKTLDLDEVVSFTSALNKPSIRVMQKIGLHTNSKDDFDNPKVPSGSPLIGHVLYRLKRSEYLSLQY</sequence>
<dbReference type="PROSITE" id="PS51186">
    <property type="entry name" value="GNAT"/>
    <property type="match status" value="1"/>
</dbReference>
<dbReference type="InterPro" id="IPR051531">
    <property type="entry name" value="N-acetyltransferase"/>
</dbReference>
<dbReference type="AlphaFoldDB" id="A0AAN5PY39"/>
<dbReference type="EMBL" id="DACWOD010000002">
    <property type="protein sequence ID" value="HAU2395178.1"/>
    <property type="molecule type" value="Genomic_DNA"/>
</dbReference>
<comment type="caution">
    <text evidence="2">The sequence shown here is derived from an EMBL/GenBank/DDBJ whole genome shotgun (WGS) entry which is preliminary data.</text>
</comment>
<name>A0AAN5PY39_LEGPN</name>
<dbReference type="Proteomes" id="UP000863577">
    <property type="component" value="Unassembled WGS sequence"/>
</dbReference>
<reference evidence="2" key="2">
    <citation type="submission" date="2019-09" db="EMBL/GenBank/DDBJ databases">
        <authorList>
            <consortium name="NCBI Pathogen Detection Project"/>
        </authorList>
    </citation>
    <scope>NUCLEOTIDE SEQUENCE</scope>
    <source>
        <strain evidence="2">CL18-200174</strain>
    </source>
</reference>
<dbReference type="Pfam" id="PF13302">
    <property type="entry name" value="Acetyltransf_3"/>
    <property type="match status" value="1"/>
</dbReference>
<evidence type="ECO:0000259" key="1">
    <source>
        <dbReference type="PROSITE" id="PS51186"/>
    </source>
</evidence>
<accession>A0AAN5PY39</accession>
<dbReference type="SUPFAM" id="SSF55729">
    <property type="entry name" value="Acyl-CoA N-acyltransferases (Nat)"/>
    <property type="match status" value="1"/>
</dbReference>
<proteinExistence type="predicted"/>
<dbReference type="InterPro" id="IPR016181">
    <property type="entry name" value="Acyl_CoA_acyltransferase"/>
</dbReference>
<evidence type="ECO:0000313" key="2">
    <source>
        <dbReference type="EMBL" id="HAU2395178.1"/>
    </source>
</evidence>
<evidence type="ECO:0000313" key="3">
    <source>
        <dbReference type="Proteomes" id="UP000863577"/>
    </source>
</evidence>
<gene>
    <name evidence="2" type="ORF">JBK99_02370</name>
</gene>
<dbReference type="PANTHER" id="PTHR43792">
    <property type="entry name" value="GNAT FAMILY, PUTATIVE (AFU_ORTHOLOGUE AFUA_3G00765)-RELATED-RELATED"/>
    <property type="match status" value="1"/>
</dbReference>
<dbReference type="RefSeq" id="WP_061690708.1">
    <property type="nucleotide sequence ID" value="NZ_CAXYJH010000015.1"/>
</dbReference>
<dbReference type="Gene3D" id="3.40.630.30">
    <property type="match status" value="1"/>
</dbReference>
<feature type="domain" description="N-acetyltransferase" evidence="1">
    <location>
        <begin position="9"/>
        <end position="178"/>
    </location>
</feature>
<organism evidence="2 3">
    <name type="scientific">Legionella pneumophila</name>
    <dbReference type="NCBI Taxonomy" id="446"/>
    <lineage>
        <taxon>Bacteria</taxon>
        <taxon>Pseudomonadati</taxon>
        <taxon>Pseudomonadota</taxon>
        <taxon>Gammaproteobacteria</taxon>
        <taxon>Legionellales</taxon>
        <taxon>Legionellaceae</taxon>
        <taxon>Legionella</taxon>
    </lineage>
</organism>
<dbReference type="InterPro" id="IPR000182">
    <property type="entry name" value="GNAT_dom"/>
</dbReference>
<reference evidence="2" key="1">
    <citation type="journal article" date="2018" name="Genome Biol.">
        <title>SKESA: strategic k-mer extension for scrupulous assemblies.</title>
        <authorList>
            <person name="Souvorov A."/>
            <person name="Agarwala R."/>
            <person name="Lipman D.J."/>
        </authorList>
    </citation>
    <scope>NUCLEOTIDE SEQUENCE</scope>
    <source>
        <strain evidence="2">CL18-200174</strain>
    </source>
</reference>
<dbReference type="GO" id="GO:0016747">
    <property type="term" value="F:acyltransferase activity, transferring groups other than amino-acyl groups"/>
    <property type="evidence" value="ECO:0007669"/>
    <property type="project" value="InterPro"/>
</dbReference>
<protein>
    <submittedName>
        <fullName evidence="2">GNAT family N-acetyltransferase</fullName>
    </submittedName>
</protein>
<dbReference type="PANTHER" id="PTHR43792:SF1">
    <property type="entry name" value="N-ACETYLTRANSFERASE DOMAIN-CONTAINING PROTEIN"/>
    <property type="match status" value="1"/>
</dbReference>